<comment type="catalytic activity">
    <reaction evidence="13">
        <text>an alpha-D-Glc-(1-&gt;3)-alpha-D-Glc-(1-&gt;3)-alpha-D-Man-(1-&gt;2)-alpha-D-Man-(1-&gt;2)-alpha-D-Man-(1-&gt;3)-[alpha-D-Man-(1-&gt;2)-alpha-D-Man-(1-&gt;3)-[alpha-D-Man-(1-&gt;2)-alpha-D-Man-(1-&gt;6)]-alpha-D-Man-(1-&gt;6)]-beta-D-Man-(1-&gt;4)-beta-D-GlcNAc-(1-&gt;4)-alpha-D-GlcNAc-diphospho-di-trans,poly-cis-dolichol + a di-trans,poly-cis-dolichyl beta-D-glucosyl phosphate = a alpha-D-Glc-(1-&gt;2)-alpha-D-Glc-(1-&gt;3)-alpha-D-Glc-(1-&gt;3)-alpha-D-Man-(1-&gt;2)-alpha-D-Man-(1-&gt;2)-alpha-D-Man-(1-&gt;3)-[alpha-D-Man-(1-&gt;2)-alpha-D-Man-(1-&gt;3)-[alpha-D-Man-(1-&gt;2)-alpha-D-Man-(1-&gt;6)]-alpha-D-Man-(1-&gt;6)]-beta-D-Man-(1-&gt;4)-beta-D-GlcNAc-(1-&gt;4)-alpha-D-GlcNAc-diphospho-di-trans,poly-cis-dolichol + a di-trans,poly-cis-dolichyl phosphate + H(+)</text>
        <dbReference type="Rhea" id="RHEA:29543"/>
        <dbReference type="Rhea" id="RHEA-COMP:19498"/>
        <dbReference type="Rhea" id="RHEA-COMP:19502"/>
        <dbReference type="Rhea" id="RHEA-COMP:19512"/>
        <dbReference type="Rhea" id="RHEA-COMP:19522"/>
        <dbReference type="ChEBI" id="CHEBI:15378"/>
        <dbReference type="ChEBI" id="CHEBI:57525"/>
        <dbReference type="ChEBI" id="CHEBI:57683"/>
        <dbReference type="ChEBI" id="CHEBI:132522"/>
        <dbReference type="ChEBI" id="CHEBI:132523"/>
        <dbReference type="EC" id="2.4.1.256"/>
    </reaction>
    <physiologicalReaction direction="left-to-right" evidence="13">
        <dbReference type="Rhea" id="RHEA:29544"/>
    </physiologicalReaction>
</comment>
<feature type="transmembrane region" description="Helical" evidence="14">
    <location>
        <begin position="128"/>
        <end position="150"/>
    </location>
</feature>
<evidence type="ECO:0000256" key="4">
    <source>
        <dbReference type="ARBA" id="ARBA00011967"/>
    </source>
</evidence>
<dbReference type="GO" id="GO:0005789">
    <property type="term" value="C:endoplasmic reticulum membrane"/>
    <property type="evidence" value="ECO:0007669"/>
    <property type="project" value="UniProtKB-SubCell"/>
</dbReference>
<dbReference type="OMA" id="GMWIANA"/>
<keyword evidence="16" id="KW-1185">Reference proteome</keyword>
<accession>A0A087UFU6</accession>
<dbReference type="AlphaFoldDB" id="A0A087UFU6"/>
<dbReference type="GO" id="GO:0106073">
    <property type="term" value="F:dolichyl pyrophosphate Glc2Man9GlcNAc2 alpha-1,2-glucosyltransferase activity"/>
    <property type="evidence" value="ECO:0007669"/>
    <property type="project" value="UniProtKB-EC"/>
</dbReference>
<gene>
    <name evidence="15" type="ORF">X975_24427</name>
</gene>
<keyword evidence="10 14" id="KW-1133">Transmembrane helix</keyword>
<evidence type="ECO:0000256" key="5">
    <source>
        <dbReference type="ARBA" id="ARBA00018512"/>
    </source>
</evidence>
<keyword evidence="9" id="KW-0256">Endoplasmic reticulum</keyword>
<evidence type="ECO:0000313" key="16">
    <source>
        <dbReference type="Proteomes" id="UP000054359"/>
    </source>
</evidence>
<evidence type="ECO:0000256" key="7">
    <source>
        <dbReference type="ARBA" id="ARBA00022679"/>
    </source>
</evidence>
<keyword evidence="11 14" id="KW-0472">Membrane</keyword>
<dbReference type="EC" id="2.4.1.256" evidence="4"/>
<dbReference type="EMBL" id="KK119625">
    <property type="protein sequence ID" value="KFM76235.1"/>
    <property type="molecule type" value="Genomic_DNA"/>
</dbReference>
<evidence type="ECO:0000256" key="10">
    <source>
        <dbReference type="ARBA" id="ARBA00022989"/>
    </source>
</evidence>
<keyword evidence="8 14" id="KW-0812">Transmembrane</keyword>
<dbReference type="PANTHER" id="PTHR12989">
    <property type="entry name" value="ALPHA-1,2-GLUCOSYLTRANSFERASE ALG10"/>
    <property type="match status" value="1"/>
</dbReference>
<feature type="transmembrane region" description="Helical" evidence="14">
    <location>
        <begin position="86"/>
        <end position="108"/>
    </location>
</feature>
<dbReference type="Proteomes" id="UP000054359">
    <property type="component" value="Unassembled WGS sequence"/>
</dbReference>
<evidence type="ECO:0000256" key="2">
    <source>
        <dbReference type="ARBA" id="ARBA00004922"/>
    </source>
</evidence>
<dbReference type="PANTHER" id="PTHR12989:SF10">
    <property type="entry name" value="DOL-P-GLC:GLC(2)MAN(9)GLCNAC(2)-PP-DOL ALPHA-1,2-GLUCOSYLTRANSFERASE-RELATED"/>
    <property type="match status" value="1"/>
</dbReference>
<keyword evidence="6" id="KW-0328">Glycosyltransferase</keyword>
<evidence type="ECO:0000256" key="8">
    <source>
        <dbReference type="ARBA" id="ARBA00022692"/>
    </source>
</evidence>
<evidence type="ECO:0000256" key="11">
    <source>
        <dbReference type="ARBA" id="ARBA00023136"/>
    </source>
</evidence>
<comment type="pathway">
    <text evidence="2">Protein modification; protein glycosylation.</text>
</comment>
<dbReference type="GO" id="GO:0006488">
    <property type="term" value="P:dolichol-linked oligosaccharide biosynthetic process"/>
    <property type="evidence" value="ECO:0007669"/>
    <property type="project" value="InterPro"/>
</dbReference>
<comment type="similarity">
    <text evidence="3">Belongs to the ALG10 glucosyltransferase family.</text>
</comment>
<dbReference type="STRING" id="407821.A0A087UFU6"/>
<evidence type="ECO:0000256" key="1">
    <source>
        <dbReference type="ARBA" id="ARBA00004477"/>
    </source>
</evidence>
<evidence type="ECO:0000256" key="12">
    <source>
        <dbReference type="ARBA" id="ARBA00044727"/>
    </source>
</evidence>
<evidence type="ECO:0000256" key="9">
    <source>
        <dbReference type="ARBA" id="ARBA00022824"/>
    </source>
</evidence>
<dbReference type="Pfam" id="PF04922">
    <property type="entry name" value="DIE2_ALG10"/>
    <property type="match status" value="1"/>
</dbReference>
<evidence type="ECO:0000256" key="3">
    <source>
        <dbReference type="ARBA" id="ARBA00010600"/>
    </source>
</evidence>
<dbReference type="OrthoDB" id="4769at2759"/>
<evidence type="ECO:0000256" key="6">
    <source>
        <dbReference type="ARBA" id="ARBA00022676"/>
    </source>
</evidence>
<feature type="transmembrane region" description="Helical" evidence="14">
    <location>
        <begin position="157"/>
        <end position="177"/>
    </location>
</feature>
<comment type="subcellular location">
    <subcellularLocation>
        <location evidence="1">Endoplasmic reticulum membrane</location>
        <topology evidence="1">Multi-pass membrane protein</topology>
    </subcellularLocation>
</comment>
<sequence>MLKALTCIFVFFTFLIFSIVNVFVRKPYMDEIFHYPQALKYYNGSFFEWDPKITTPPGLYLSSVTILIPLSKLIEYDLRKIEYFRITNLFFTFGNFFLLYKILCLQHLKDEERFKIFSAMNISMFPVLYFFTFLYYTDCGSVFFVLLMYYWNKKYCFISAAIAGALSIFFRQTNIVWVF</sequence>
<protein>
    <recommendedName>
        <fullName evidence="5">Dol-P-Glc:Glc(2)Man(9)GlcNAc(2)-PP-Dol alpha-1,2-glucosyltransferase</fullName>
        <ecNumber evidence="4">2.4.1.256</ecNumber>
    </recommendedName>
</protein>
<feature type="non-terminal residue" evidence="15">
    <location>
        <position position="179"/>
    </location>
</feature>
<keyword evidence="7 15" id="KW-0808">Transferase</keyword>
<comment type="function">
    <text evidence="12">Dol-P-Glc:Glc(2)Man(9)GlcNAc(2)-PP-Dol alpha-1,2-glucosyltransferase that operates in the biosynthetic pathway of dolichol-linked oligosaccharides, the glycan precursors employed in protein asparagine (N)-glycosylation. The assembly of dolichol-linked oligosaccharides begins on the cytosolic side of the endoplasmic reticulum membrane and finishes in its lumen. The sequential addition of sugars to dolichol pyrophosphate produces dolichol-linked oligosaccharides containing fourteen sugars, including two GlcNAcs, nine mannoses and three glucoses. Once assembled, the oligosaccharide is transferred from the lipid to nascent proteins by oligosaccharyltransferases. In the lumen of the endoplasmic reticulum, adds the third and last glucose residue from dolichyl phosphate glucose (Dol-P-Glc) onto the lipid-linked oligosaccharide intermediate Glc(2)Man(9)GlcNAc(2)-PP-Dol to produce Glc(3)Man(9)GlcNAc(2)-PP-Dol.</text>
</comment>
<evidence type="ECO:0000256" key="14">
    <source>
        <dbReference type="SAM" id="Phobius"/>
    </source>
</evidence>
<proteinExistence type="inferred from homology"/>
<name>A0A087UFU6_STEMI</name>
<dbReference type="InterPro" id="IPR016900">
    <property type="entry name" value="Alg10"/>
</dbReference>
<organism evidence="15 16">
    <name type="scientific">Stegodyphus mimosarum</name>
    <name type="common">African social velvet spider</name>
    <dbReference type="NCBI Taxonomy" id="407821"/>
    <lineage>
        <taxon>Eukaryota</taxon>
        <taxon>Metazoa</taxon>
        <taxon>Ecdysozoa</taxon>
        <taxon>Arthropoda</taxon>
        <taxon>Chelicerata</taxon>
        <taxon>Arachnida</taxon>
        <taxon>Araneae</taxon>
        <taxon>Araneomorphae</taxon>
        <taxon>Entelegynae</taxon>
        <taxon>Eresoidea</taxon>
        <taxon>Eresidae</taxon>
        <taxon>Stegodyphus</taxon>
    </lineage>
</organism>
<evidence type="ECO:0000256" key="13">
    <source>
        <dbReference type="ARBA" id="ARBA00048064"/>
    </source>
</evidence>
<reference evidence="15 16" key="1">
    <citation type="submission" date="2013-11" db="EMBL/GenBank/DDBJ databases">
        <title>Genome sequencing of Stegodyphus mimosarum.</title>
        <authorList>
            <person name="Bechsgaard J."/>
        </authorList>
    </citation>
    <scope>NUCLEOTIDE SEQUENCE [LARGE SCALE GENOMIC DNA]</scope>
</reference>
<evidence type="ECO:0000313" key="15">
    <source>
        <dbReference type="EMBL" id="KFM76235.1"/>
    </source>
</evidence>